<dbReference type="InParanoid" id="A0A0D0DV42"/>
<dbReference type="AlphaFoldDB" id="A0A0D0DV42"/>
<protein>
    <submittedName>
        <fullName evidence="1">Unplaced genomic scaffold scaffold_70, whole genome shotgun sequence</fullName>
    </submittedName>
</protein>
<dbReference type="OrthoDB" id="3263050at2759"/>
<evidence type="ECO:0000313" key="1">
    <source>
        <dbReference type="EMBL" id="KIK98448.1"/>
    </source>
</evidence>
<accession>A0A0D0DV42</accession>
<evidence type="ECO:0000313" key="2">
    <source>
        <dbReference type="Proteomes" id="UP000054538"/>
    </source>
</evidence>
<reference evidence="2" key="2">
    <citation type="submission" date="2015-01" db="EMBL/GenBank/DDBJ databases">
        <title>Evolutionary Origins and Diversification of the Mycorrhizal Mutualists.</title>
        <authorList>
            <consortium name="DOE Joint Genome Institute"/>
            <consortium name="Mycorrhizal Genomics Consortium"/>
            <person name="Kohler A."/>
            <person name="Kuo A."/>
            <person name="Nagy L.G."/>
            <person name="Floudas D."/>
            <person name="Copeland A."/>
            <person name="Barry K.W."/>
            <person name="Cichocki N."/>
            <person name="Veneault-Fourrey C."/>
            <person name="LaButti K."/>
            <person name="Lindquist E.A."/>
            <person name="Lipzen A."/>
            <person name="Lundell T."/>
            <person name="Morin E."/>
            <person name="Murat C."/>
            <person name="Riley R."/>
            <person name="Ohm R."/>
            <person name="Sun H."/>
            <person name="Tunlid A."/>
            <person name="Henrissat B."/>
            <person name="Grigoriev I.V."/>
            <person name="Hibbett D.S."/>
            <person name="Martin F."/>
        </authorList>
    </citation>
    <scope>NUCLEOTIDE SEQUENCE [LARGE SCALE GENOMIC DNA]</scope>
    <source>
        <strain evidence="2">Ve08.2h10</strain>
    </source>
</reference>
<dbReference type="Proteomes" id="UP000054538">
    <property type="component" value="Unassembled WGS sequence"/>
</dbReference>
<organism evidence="1 2">
    <name type="scientific">Paxillus rubicundulus Ve08.2h10</name>
    <dbReference type="NCBI Taxonomy" id="930991"/>
    <lineage>
        <taxon>Eukaryota</taxon>
        <taxon>Fungi</taxon>
        <taxon>Dikarya</taxon>
        <taxon>Basidiomycota</taxon>
        <taxon>Agaricomycotina</taxon>
        <taxon>Agaricomycetes</taxon>
        <taxon>Agaricomycetidae</taxon>
        <taxon>Boletales</taxon>
        <taxon>Paxilineae</taxon>
        <taxon>Paxillaceae</taxon>
        <taxon>Paxillus</taxon>
    </lineage>
</organism>
<proteinExistence type="predicted"/>
<dbReference type="HOGENOM" id="CLU_011151_1_1_1"/>
<dbReference type="EMBL" id="KN824892">
    <property type="protein sequence ID" value="KIK98448.1"/>
    <property type="molecule type" value="Genomic_DNA"/>
</dbReference>
<dbReference type="STRING" id="930991.A0A0D0DV42"/>
<keyword evidence="2" id="KW-1185">Reference proteome</keyword>
<sequence>MSSFTSLRLVPQEVLEHIAFFTATHSLLGPPSDLLPLLRTCRSIYQCLSFEANPYLYARVFEYKFDTRAAIRRLGPHVNTPRVLANELRKRWTYLKPIKTRSGSRVPPAGSTQLSPAPIDLLWLAYLMMLENDGKNEQQLRDYAHMDSWLMEYWFDDKGASSATHMILRDTWPPEDDKNSIAMWLFWFMLRLDFLQQSLTKYRDMTTVLKLTALAANRYPICQPSWAEFVPESTGVTSLTPVTHFSQTYRLKPPSLAAPAILSFITLAMRILVPKSGTSSAASHLPRTPASLPLSTRSSEEWDSDWQRCINLGRANYCRTFSGAYTPGSIEGVWEGLFTYTEFAAYSSLLSGGAPAVLCDSLVAQHRQTWKLREYHLIELQDLTGKKTQPLELGDPLKAYFPSGTRMTELSDSAEVHEPGRGDILHYWRPSHAVSHDRQVIDIIVLGEGHSAWGQFSLYGRVRPWDGFITFTKEYARIFE</sequence>
<reference evidence="1 2" key="1">
    <citation type="submission" date="2014-04" db="EMBL/GenBank/DDBJ databases">
        <authorList>
            <consortium name="DOE Joint Genome Institute"/>
            <person name="Kuo A."/>
            <person name="Kohler A."/>
            <person name="Jargeat P."/>
            <person name="Nagy L.G."/>
            <person name="Floudas D."/>
            <person name="Copeland A."/>
            <person name="Barry K.W."/>
            <person name="Cichocki N."/>
            <person name="Veneault-Fourrey C."/>
            <person name="LaButti K."/>
            <person name="Lindquist E.A."/>
            <person name="Lipzen A."/>
            <person name="Lundell T."/>
            <person name="Morin E."/>
            <person name="Murat C."/>
            <person name="Sun H."/>
            <person name="Tunlid A."/>
            <person name="Henrissat B."/>
            <person name="Grigoriev I.V."/>
            <person name="Hibbett D.S."/>
            <person name="Martin F."/>
            <person name="Nordberg H.P."/>
            <person name="Cantor M.N."/>
            <person name="Hua S.X."/>
        </authorList>
    </citation>
    <scope>NUCLEOTIDE SEQUENCE [LARGE SCALE GENOMIC DNA]</scope>
    <source>
        <strain evidence="1 2">Ve08.2h10</strain>
    </source>
</reference>
<gene>
    <name evidence="1" type="ORF">PAXRUDRAFT_823872</name>
</gene>
<name>A0A0D0DV42_9AGAM</name>